<organism evidence="2 3">
    <name type="scientific">Patulibacter medicamentivorans</name>
    <dbReference type="NCBI Taxonomy" id="1097667"/>
    <lineage>
        <taxon>Bacteria</taxon>
        <taxon>Bacillati</taxon>
        <taxon>Actinomycetota</taxon>
        <taxon>Thermoleophilia</taxon>
        <taxon>Solirubrobacterales</taxon>
        <taxon>Patulibacteraceae</taxon>
        <taxon>Patulibacter</taxon>
    </lineage>
</organism>
<gene>
    <name evidence="2" type="ORF">PAI11_10660</name>
</gene>
<evidence type="ECO:0000313" key="3">
    <source>
        <dbReference type="Proteomes" id="UP000005143"/>
    </source>
</evidence>
<dbReference type="EMBL" id="AGUD01000049">
    <property type="protein sequence ID" value="EHN12067.1"/>
    <property type="molecule type" value="Genomic_DNA"/>
</dbReference>
<dbReference type="AlphaFoldDB" id="H0E2Q3"/>
<evidence type="ECO:0000313" key="2">
    <source>
        <dbReference type="EMBL" id="EHN12067.1"/>
    </source>
</evidence>
<accession>H0E2Q3</accession>
<feature type="compositionally biased region" description="Low complexity" evidence="1">
    <location>
        <begin position="20"/>
        <end position="37"/>
    </location>
</feature>
<dbReference type="Proteomes" id="UP000005143">
    <property type="component" value="Unassembled WGS sequence"/>
</dbReference>
<comment type="caution">
    <text evidence="2">The sequence shown here is derived from an EMBL/GenBank/DDBJ whole genome shotgun (WGS) entry which is preliminary data.</text>
</comment>
<proteinExistence type="predicted"/>
<feature type="region of interest" description="Disordered" evidence="1">
    <location>
        <begin position="1"/>
        <end position="37"/>
    </location>
</feature>
<sequence>MRGRSGPRASGRRADGVPGRAGTAASGGSLASRTAGV</sequence>
<evidence type="ECO:0000256" key="1">
    <source>
        <dbReference type="SAM" id="MobiDB-lite"/>
    </source>
</evidence>
<reference evidence="2 3" key="1">
    <citation type="journal article" date="2013" name="Biodegradation">
        <title>Quantitative proteomic analysis of ibuprofen-degrading Patulibacter sp. strain I11.</title>
        <authorList>
            <person name="Almeida B."/>
            <person name="Kjeldal H."/>
            <person name="Lolas I."/>
            <person name="Knudsen A.D."/>
            <person name="Carvalho G."/>
            <person name="Nielsen K.L."/>
            <person name="Barreto Crespo M.T."/>
            <person name="Stensballe A."/>
            <person name="Nielsen J.L."/>
        </authorList>
    </citation>
    <scope>NUCLEOTIDE SEQUENCE [LARGE SCALE GENOMIC DNA]</scope>
    <source>
        <strain evidence="2 3">I11</strain>
    </source>
</reference>
<keyword evidence="3" id="KW-1185">Reference proteome</keyword>
<protein>
    <submittedName>
        <fullName evidence="2">Uncharacterized protein</fullName>
    </submittedName>
</protein>
<name>H0E2Q3_9ACTN</name>